<gene>
    <name evidence="16" type="ORF">FNA67_02540</name>
</gene>
<protein>
    <submittedName>
        <fullName evidence="16">Uncharacterized protein</fullName>
    </submittedName>
</protein>
<evidence type="ECO:0000256" key="8">
    <source>
        <dbReference type="ARBA" id="ARBA00022723"/>
    </source>
</evidence>
<keyword evidence="3" id="KW-0597">Phosphoprotein</keyword>
<dbReference type="Gene3D" id="3.40.50.80">
    <property type="entry name" value="Nucleotide-binding domain of ferredoxin-NADP reductase (FNR) module"/>
    <property type="match status" value="1"/>
</dbReference>
<evidence type="ECO:0000256" key="13">
    <source>
        <dbReference type="ARBA" id="ARBA00023004"/>
    </source>
</evidence>
<dbReference type="OrthoDB" id="9792185at2"/>
<dbReference type="EMBL" id="CP041690">
    <property type="protein sequence ID" value="QEE19119.1"/>
    <property type="molecule type" value="Genomic_DNA"/>
</dbReference>
<dbReference type="RefSeq" id="WP_147654944.1">
    <property type="nucleotide sequence ID" value="NZ_BMFM01000001.1"/>
</dbReference>
<dbReference type="GO" id="GO:0055085">
    <property type="term" value="P:transmembrane transport"/>
    <property type="evidence" value="ECO:0007669"/>
    <property type="project" value="InterPro"/>
</dbReference>
<keyword evidence="13" id="KW-0408">Iron</keyword>
<evidence type="ECO:0000256" key="6">
    <source>
        <dbReference type="ARBA" id="ARBA00022692"/>
    </source>
</evidence>
<dbReference type="InterPro" id="IPR017927">
    <property type="entry name" value="FAD-bd_FR_type"/>
</dbReference>
<keyword evidence="17" id="KW-1185">Reference proteome</keyword>
<evidence type="ECO:0000256" key="11">
    <source>
        <dbReference type="ARBA" id="ARBA00022989"/>
    </source>
</evidence>
<dbReference type="InterPro" id="IPR050415">
    <property type="entry name" value="MRET"/>
</dbReference>
<keyword evidence="15" id="KW-0472">Membrane</keyword>
<keyword evidence="2" id="KW-0813">Transport</keyword>
<dbReference type="Pfam" id="PF03116">
    <property type="entry name" value="NQR2_RnfD_RnfE"/>
    <property type="match status" value="1"/>
</dbReference>
<evidence type="ECO:0000256" key="9">
    <source>
        <dbReference type="ARBA" id="ARBA00022827"/>
    </source>
</evidence>
<keyword evidence="7" id="KW-0001">2Fe-2S</keyword>
<dbReference type="Pfam" id="PF00175">
    <property type="entry name" value="NAD_binding_1"/>
    <property type="match status" value="1"/>
</dbReference>
<evidence type="ECO:0000313" key="16">
    <source>
        <dbReference type="EMBL" id="QEE19119.1"/>
    </source>
</evidence>
<dbReference type="Proteomes" id="UP000321062">
    <property type="component" value="Chromosome"/>
</dbReference>
<keyword evidence="8" id="KW-0479">Metal-binding</keyword>
<dbReference type="KEGG" id="yti:FNA67_02540"/>
<dbReference type="PROSITE" id="PS51384">
    <property type="entry name" value="FAD_FR"/>
    <property type="match status" value="1"/>
</dbReference>
<evidence type="ECO:0000256" key="5">
    <source>
        <dbReference type="ARBA" id="ARBA00022643"/>
    </source>
</evidence>
<dbReference type="InterPro" id="IPR017938">
    <property type="entry name" value="Riboflavin_synthase-like_b-brl"/>
</dbReference>
<evidence type="ECO:0000256" key="15">
    <source>
        <dbReference type="ARBA" id="ARBA00023136"/>
    </source>
</evidence>
<dbReference type="PRINTS" id="PR00410">
    <property type="entry name" value="PHEHYDRXLASE"/>
</dbReference>
<dbReference type="SUPFAM" id="SSF52343">
    <property type="entry name" value="Ferredoxin reductase-like, C-terminal NADP-linked domain"/>
    <property type="match status" value="1"/>
</dbReference>
<dbReference type="PANTHER" id="PTHR47354:SF6">
    <property type="entry name" value="NADH OXIDOREDUCTASE HCR"/>
    <property type="match status" value="1"/>
</dbReference>
<evidence type="ECO:0000256" key="3">
    <source>
        <dbReference type="ARBA" id="ARBA00022553"/>
    </source>
</evidence>
<dbReference type="GO" id="GO:0016020">
    <property type="term" value="C:membrane"/>
    <property type="evidence" value="ECO:0007669"/>
    <property type="project" value="InterPro"/>
</dbReference>
<keyword evidence="12" id="KW-0560">Oxidoreductase</keyword>
<evidence type="ECO:0000256" key="12">
    <source>
        <dbReference type="ARBA" id="ARBA00023002"/>
    </source>
</evidence>
<keyword evidence="6" id="KW-0812">Transmembrane</keyword>
<keyword evidence="9" id="KW-0274">FAD</keyword>
<accession>A0A5B9DK88</accession>
<dbReference type="AlphaFoldDB" id="A0A5B9DK88"/>
<dbReference type="InterPro" id="IPR039261">
    <property type="entry name" value="FNR_nucleotide-bd"/>
</dbReference>
<keyword evidence="11" id="KW-1133">Transmembrane helix</keyword>
<comment type="cofactor">
    <cofactor evidence="1">
        <name>FAD</name>
        <dbReference type="ChEBI" id="CHEBI:57692"/>
    </cofactor>
</comment>
<keyword evidence="10" id="KW-1278">Translocase</keyword>
<dbReference type="CDD" id="cd00322">
    <property type="entry name" value="FNR_like"/>
    <property type="match status" value="1"/>
</dbReference>
<evidence type="ECO:0000256" key="7">
    <source>
        <dbReference type="ARBA" id="ARBA00022714"/>
    </source>
</evidence>
<reference evidence="16 17" key="1">
    <citation type="journal article" date="2015" name="Int. J. Syst. Evol. Microbiol.">
        <title>Youhaiella tibetensis gen. nov., sp. nov., isolated from subsurface sediment.</title>
        <authorList>
            <person name="Wang Y.X."/>
            <person name="Huang F.Q."/>
            <person name="Nogi Y."/>
            <person name="Pang S.J."/>
            <person name="Wang P.K."/>
            <person name="Lv J."/>
        </authorList>
    </citation>
    <scope>NUCLEOTIDE SEQUENCE [LARGE SCALE GENOMIC DNA]</scope>
    <source>
        <strain evidence="17">fig4</strain>
    </source>
</reference>
<keyword evidence="5" id="KW-0288">FMN</keyword>
<evidence type="ECO:0000256" key="14">
    <source>
        <dbReference type="ARBA" id="ARBA00023014"/>
    </source>
</evidence>
<evidence type="ECO:0000256" key="4">
    <source>
        <dbReference type="ARBA" id="ARBA00022630"/>
    </source>
</evidence>
<evidence type="ECO:0000256" key="2">
    <source>
        <dbReference type="ARBA" id="ARBA00022448"/>
    </source>
</evidence>
<evidence type="ECO:0000313" key="17">
    <source>
        <dbReference type="Proteomes" id="UP000321062"/>
    </source>
</evidence>
<keyword evidence="14" id="KW-0411">Iron-sulfur</keyword>
<dbReference type="Gene3D" id="2.40.30.10">
    <property type="entry name" value="Translation factors"/>
    <property type="match status" value="1"/>
</dbReference>
<dbReference type="GO" id="GO:0046872">
    <property type="term" value="F:metal ion binding"/>
    <property type="evidence" value="ECO:0007669"/>
    <property type="project" value="UniProtKB-KW"/>
</dbReference>
<evidence type="ECO:0000256" key="10">
    <source>
        <dbReference type="ARBA" id="ARBA00022967"/>
    </source>
</evidence>
<evidence type="ECO:0000256" key="1">
    <source>
        <dbReference type="ARBA" id="ARBA00001974"/>
    </source>
</evidence>
<dbReference type="GO" id="GO:0051537">
    <property type="term" value="F:2 iron, 2 sulfur cluster binding"/>
    <property type="evidence" value="ECO:0007669"/>
    <property type="project" value="UniProtKB-KW"/>
</dbReference>
<dbReference type="GO" id="GO:0016491">
    <property type="term" value="F:oxidoreductase activity"/>
    <property type="evidence" value="ECO:0007669"/>
    <property type="project" value="UniProtKB-KW"/>
</dbReference>
<sequence length="503" mass="55638">MIKAIDYFLDRTTMYRLVLYYLAGLVGLAFVLGLFKLGQNDPSALAFSLLLVGSVSFLGNWVFARTFNAPANTDSIWITALIVVLIMDPVMATDLAGVGALVFAAVWAVASKYIFAFGKKHIFNPAAFGVLLPGLLLDHPATWWVAGNGLMLPFVLVGGILIVRKLRRTDLVLAFIAATLATSLATAAPDAYLMTIRETLIHSPLFFFAFVMLTEPLTAPTGKALRIVFAVIVGFFSAPNVHFGSFYLTPEMALLIGNAFAFLVSPKHRYVLTLQRIERSAANCYDFIFSPDRRFAFEAGQYMDWTLGLKHADDRGNRRQLTIASAPTEEDVRIGVRFYREPSTFKQGLAALKPGDTIVASQLSGAFTLPRDTSRKLVFIAGGIGITPFRSMLQYMLDRGEKRPVIVLYGNGRFEDIAYGDVLERARTELGIPTTYAVAEGAEPGMYSGFIDEALIRREVPDFAERTFYLSGPRAMVLAFEKTLLWMGVHHRHIKTDFFPGFA</sequence>
<dbReference type="SUPFAM" id="SSF63380">
    <property type="entry name" value="Riboflavin synthase domain-like"/>
    <property type="match status" value="1"/>
</dbReference>
<dbReference type="InterPro" id="IPR001433">
    <property type="entry name" value="OxRdtase_FAD/NAD-bd"/>
</dbReference>
<organism evidence="16 17">
    <name type="scientific">Paradevosia tibetensis</name>
    <dbReference type="NCBI Taxonomy" id="1447062"/>
    <lineage>
        <taxon>Bacteria</taxon>
        <taxon>Pseudomonadati</taxon>
        <taxon>Pseudomonadota</taxon>
        <taxon>Alphaproteobacteria</taxon>
        <taxon>Hyphomicrobiales</taxon>
        <taxon>Devosiaceae</taxon>
        <taxon>Paradevosia</taxon>
    </lineage>
</organism>
<keyword evidence="4" id="KW-0285">Flavoprotein</keyword>
<proteinExistence type="predicted"/>
<dbReference type="InterPro" id="IPR004338">
    <property type="entry name" value="NqrB/RnfD"/>
</dbReference>
<dbReference type="PANTHER" id="PTHR47354">
    <property type="entry name" value="NADH OXIDOREDUCTASE HCR"/>
    <property type="match status" value="1"/>
</dbReference>
<name>A0A5B9DK88_9HYPH</name>